<keyword evidence="3" id="KW-1185">Reference proteome</keyword>
<gene>
    <name evidence="2" type="ORF">ESA94_14045</name>
</gene>
<dbReference type="RefSeq" id="WP_129131562.1">
    <property type="nucleotide sequence ID" value="NZ_SDHW01000004.1"/>
</dbReference>
<dbReference type="EMBL" id="SDHW01000004">
    <property type="protein sequence ID" value="RXK59258.1"/>
    <property type="molecule type" value="Genomic_DNA"/>
</dbReference>
<keyword evidence="1" id="KW-0472">Membrane</keyword>
<name>A0A4Q1CGH7_9BACT</name>
<feature type="transmembrane region" description="Helical" evidence="1">
    <location>
        <begin position="208"/>
        <end position="227"/>
    </location>
</feature>
<keyword evidence="1" id="KW-1133">Transmembrane helix</keyword>
<sequence length="541" mass="63024">MNKRAYHIFLSAVGLFFLWYLAQRSAALSMTHDESSTTNVVDGSFTDIMFAANMFGTANNHILNSLLLKFSVQLFGWHEWSIRLPNVLFFLVYYAAAILIVQRITQNRWLQVTGIVLFCTPHFLLDYFSLARGYGMATALEMMSLYFLLLYFAERKQKQLIYSFVLIGLAVYANFTWLNVLLAQWALLNLALLIAEKQKLNILLLKPILKANIIPLVTTVLLVLLIYKPIGYLNSNNEFKWGSETWLTSFHSFAVNLHYTHSYFLLHYDIRIVLLKTVLILLALAAAVLLLQNLFFNKWKNIPVFARYSLITAAGMLAILIISTIVQRHLLNTFYIDGRKALLYLPVLLLLLLSVAVWLFDVYPRFVKSFTGVAATLSILHFAGIFNFYSCFEWWYDASSKKAYQYIVADKNTTPKNTAVNWLFWQSMEFYNKRMFNRQLPPILKTNEISGYNNINYVYVIGDEIRNIPPVFKPVKRYMWDRFLLKRDEAAYRLSAETFILQQQLADTSLRLPLERWQQKADSALLEQRKQLNWNNLLYTE</sequence>
<evidence type="ECO:0000313" key="3">
    <source>
        <dbReference type="Proteomes" id="UP000290204"/>
    </source>
</evidence>
<feature type="transmembrane region" description="Helical" evidence="1">
    <location>
        <begin position="273"/>
        <end position="296"/>
    </location>
</feature>
<feature type="transmembrane region" description="Helical" evidence="1">
    <location>
        <begin position="308"/>
        <end position="330"/>
    </location>
</feature>
<feature type="transmembrane region" description="Helical" evidence="1">
    <location>
        <begin position="108"/>
        <end position="128"/>
    </location>
</feature>
<comment type="caution">
    <text evidence="2">The sequence shown here is derived from an EMBL/GenBank/DDBJ whole genome shotgun (WGS) entry which is preliminary data.</text>
</comment>
<reference evidence="2 3" key="1">
    <citation type="submission" date="2019-01" db="EMBL/GenBank/DDBJ databases">
        <title>Lacibacter sp. strain TTM-7.</title>
        <authorList>
            <person name="Chen W.-M."/>
        </authorList>
    </citation>
    <scope>NUCLEOTIDE SEQUENCE [LARGE SCALE GENOMIC DNA]</scope>
    <source>
        <strain evidence="2 3">TTM-7</strain>
    </source>
</reference>
<keyword evidence="1" id="KW-0812">Transmembrane</keyword>
<feature type="transmembrane region" description="Helical" evidence="1">
    <location>
        <begin position="160"/>
        <end position="188"/>
    </location>
</feature>
<evidence type="ECO:0000256" key="1">
    <source>
        <dbReference type="SAM" id="Phobius"/>
    </source>
</evidence>
<dbReference type="OrthoDB" id="1489074at2"/>
<feature type="transmembrane region" description="Helical" evidence="1">
    <location>
        <begin position="342"/>
        <end position="360"/>
    </location>
</feature>
<accession>A0A4Q1CGH7</accession>
<organism evidence="2 3">
    <name type="scientific">Lacibacter luteus</name>
    <dbReference type="NCBI Taxonomy" id="2508719"/>
    <lineage>
        <taxon>Bacteria</taxon>
        <taxon>Pseudomonadati</taxon>
        <taxon>Bacteroidota</taxon>
        <taxon>Chitinophagia</taxon>
        <taxon>Chitinophagales</taxon>
        <taxon>Chitinophagaceae</taxon>
        <taxon>Lacibacter</taxon>
    </lineage>
</organism>
<protein>
    <submittedName>
        <fullName evidence="2">Uncharacterized protein</fullName>
    </submittedName>
</protein>
<proteinExistence type="predicted"/>
<feature type="transmembrane region" description="Helical" evidence="1">
    <location>
        <begin position="80"/>
        <end position="101"/>
    </location>
</feature>
<evidence type="ECO:0000313" key="2">
    <source>
        <dbReference type="EMBL" id="RXK59258.1"/>
    </source>
</evidence>
<feature type="transmembrane region" description="Helical" evidence="1">
    <location>
        <begin position="134"/>
        <end position="153"/>
    </location>
</feature>
<dbReference type="Proteomes" id="UP000290204">
    <property type="component" value="Unassembled WGS sequence"/>
</dbReference>
<feature type="transmembrane region" description="Helical" evidence="1">
    <location>
        <begin position="372"/>
        <end position="392"/>
    </location>
</feature>
<dbReference type="AlphaFoldDB" id="A0A4Q1CGH7"/>